<sequence length="137" mass="15231">MRNTLGYMGLIPFIILPVAVLMLDDMSRGMAMYGYFAYSAGIAIFMAGALWGRVIDRVEPHNAVLVMSNLITLFVIALSTVSFHNFTVLTLGLILAHGFNYLFEPRKDNADYIKLRTILTSVVIASHLLMGALLYIK</sequence>
<organism evidence="2 3">
    <name type="scientific">Vibrio astriarenae</name>
    <dbReference type="NCBI Taxonomy" id="1481923"/>
    <lineage>
        <taxon>Bacteria</taxon>
        <taxon>Pseudomonadati</taxon>
        <taxon>Pseudomonadota</taxon>
        <taxon>Gammaproteobacteria</taxon>
        <taxon>Vibrionales</taxon>
        <taxon>Vibrionaceae</taxon>
        <taxon>Vibrio</taxon>
    </lineage>
</organism>
<feature type="transmembrane region" description="Helical" evidence="1">
    <location>
        <begin position="115"/>
        <end position="136"/>
    </location>
</feature>
<keyword evidence="1" id="KW-1133">Transmembrane helix</keyword>
<keyword evidence="1" id="KW-0472">Membrane</keyword>
<protein>
    <submittedName>
        <fullName evidence="2">DUF3429 family protein</fullName>
    </submittedName>
</protein>
<feature type="transmembrane region" description="Helical" evidence="1">
    <location>
        <begin position="5"/>
        <end position="23"/>
    </location>
</feature>
<feature type="transmembrane region" description="Helical" evidence="1">
    <location>
        <begin position="86"/>
        <end position="103"/>
    </location>
</feature>
<feature type="transmembrane region" description="Helical" evidence="1">
    <location>
        <begin position="62"/>
        <end position="80"/>
    </location>
</feature>
<dbReference type="InterPro" id="IPR021836">
    <property type="entry name" value="DUF3429"/>
</dbReference>
<evidence type="ECO:0000313" key="2">
    <source>
        <dbReference type="EMBL" id="QIA63536.1"/>
    </source>
</evidence>
<evidence type="ECO:0000256" key="1">
    <source>
        <dbReference type="SAM" id="Phobius"/>
    </source>
</evidence>
<dbReference type="RefSeq" id="WP_164648429.1">
    <property type="nucleotide sequence ID" value="NZ_CP047475.1"/>
</dbReference>
<dbReference type="EMBL" id="CP047475">
    <property type="protein sequence ID" value="QIA63536.1"/>
    <property type="molecule type" value="Genomic_DNA"/>
</dbReference>
<keyword evidence="3" id="KW-1185">Reference proteome</keyword>
<gene>
    <name evidence="2" type="ORF">GT360_08385</name>
</gene>
<accession>A0A7Z2T3D2</accession>
<proteinExistence type="predicted"/>
<name>A0A7Z2T3D2_9VIBR</name>
<dbReference type="InterPro" id="IPR036259">
    <property type="entry name" value="MFS_trans_sf"/>
</dbReference>
<keyword evidence="1" id="KW-0812">Transmembrane</keyword>
<dbReference type="SUPFAM" id="SSF103473">
    <property type="entry name" value="MFS general substrate transporter"/>
    <property type="match status" value="1"/>
</dbReference>
<evidence type="ECO:0000313" key="3">
    <source>
        <dbReference type="Proteomes" id="UP000464262"/>
    </source>
</evidence>
<dbReference type="Proteomes" id="UP000464262">
    <property type="component" value="Chromosome 1"/>
</dbReference>
<dbReference type="KEGG" id="vas:GT360_08385"/>
<feature type="transmembrane region" description="Helical" evidence="1">
    <location>
        <begin position="35"/>
        <end position="55"/>
    </location>
</feature>
<dbReference type="Pfam" id="PF11911">
    <property type="entry name" value="DUF3429"/>
    <property type="match status" value="1"/>
</dbReference>
<dbReference type="AlphaFoldDB" id="A0A7Z2T3D2"/>
<reference evidence="2 3" key="1">
    <citation type="submission" date="2020-01" db="EMBL/GenBank/DDBJ databases">
        <title>Whole genome and functional gene identification of agarase of Vibrio HN897.</title>
        <authorList>
            <person name="Liu Y."/>
            <person name="Zhao Z."/>
        </authorList>
    </citation>
    <scope>NUCLEOTIDE SEQUENCE [LARGE SCALE GENOMIC DNA]</scope>
    <source>
        <strain evidence="2 3">HN897</strain>
    </source>
</reference>